<dbReference type="Pfam" id="PF00131">
    <property type="entry name" value="Metallothio"/>
    <property type="match status" value="1"/>
</dbReference>
<name>A0A7N4PXN8_SARHA</name>
<evidence type="ECO:0008006" key="4">
    <source>
        <dbReference type="Google" id="ProtNLM"/>
    </source>
</evidence>
<dbReference type="InterPro" id="IPR000006">
    <property type="entry name" value="Metalthion_vert"/>
</dbReference>
<proteinExistence type="predicted"/>
<feature type="region of interest" description="Disordered" evidence="1">
    <location>
        <begin position="100"/>
        <end position="123"/>
    </location>
</feature>
<dbReference type="Proteomes" id="UP000007648">
    <property type="component" value="Unassembled WGS sequence"/>
</dbReference>
<dbReference type="Gene3D" id="4.10.10.10">
    <property type="entry name" value="Metallothionein Isoform II"/>
    <property type="match status" value="1"/>
</dbReference>
<reference evidence="2" key="2">
    <citation type="submission" date="2025-08" db="UniProtKB">
        <authorList>
            <consortium name="Ensembl"/>
        </authorList>
    </citation>
    <scope>IDENTIFICATION</scope>
</reference>
<feature type="compositionally biased region" description="Basic and acidic residues" evidence="1">
    <location>
        <begin position="103"/>
        <end position="123"/>
    </location>
</feature>
<reference evidence="2" key="3">
    <citation type="submission" date="2025-09" db="UniProtKB">
        <authorList>
            <consortium name="Ensembl"/>
        </authorList>
    </citation>
    <scope>IDENTIFICATION</scope>
</reference>
<dbReference type="InterPro" id="IPR023587">
    <property type="entry name" value="Metalthion_dom_sf_vert"/>
</dbReference>
<evidence type="ECO:0000313" key="2">
    <source>
        <dbReference type="Ensembl" id="ENSSHAP00000044080.1"/>
    </source>
</evidence>
<dbReference type="AlphaFoldDB" id="A0A7N4PXN8"/>
<dbReference type="InParanoid" id="A0A7N4PXN8"/>
<dbReference type="GeneTree" id="ENSGT01020000234480"/>
<dbReference type="Ensembl" id="ENSSHAT00000024753.1">
    <property type="protein sequence ID" value="ENSSHAP00000044080.1"/>
    <property type="gene ID" value="ENSSHAG00000026980.1"/>
</dbReference>
<dbReference type="GO" id="GO:0046872">
    <property type="term" value="F:metal ion binding"/>
    <property type="evidence" value="ECO:0007669"/>
    <property type="project" value="InterPro"/>
</dbReference>
<evidence type="ECO:0000256" key="1">
    <source>
        <dbReference type="SAM" id="MobiDB-lite"/>
    </source>
</evidence>
<organism evidence="2 3">
    <name type="scientific">Sarcophilus harrisii</name>
    <name type="common">Tasmanian devil</name>
    <name type="synonym">Sarcophilus laniarius</name>
    <dbReference type="NCBI Taxonomy" id="9305"/>
    <lineage>
        <taxon>Eukaryota</taxon>
        <taxon>Metazoa</taxon>
        <taxon>Chordata</taxon>
        <taxon>Craniata</taxon>
        <taxon>Vertebrata</taxon>
        <taxon>Euteleostomi</taxon>
        <taxon>Mammalia</taxon>
        <taxon>Metatheria</taxon>
        <taxon>Dasyuromorphia</taxon>
        <taxon>Dasyuridae</taxon>
        <taxon>Sarcophilus</taxon>
    </lineage>
</organism>
<reference evidence="2 3" key="1">
    <citation type="journal article" date="2011" name="Proc. Natl. Acad. Sci. U.S.A.">
        <title>Genetic diversity and population structure of the endangered marsupial Sarcophilus harrisii (Tasmanian devil).</title>
        <authorList>
            <person name="Miller W."/>
            <person name="Hayes V.M."/>
            <person name="Ratan A."/>
            <person name="Petersen D.C."/>
            <person name="Wittekindt N.E."/>
            <person name="Miller J."/>
            <person name="Walenz B."/>
            <person name="Knight J."/>
            <person name="Qi J."/>
            <person name="Zhao F."/>
            <person name="Wang Q."/>
            <person name="Bedoya-Reina O.C."/>
            <person name="Katiyar N."/>
            <person name="Tomsho L.P."/>
            <person name="Kasson L.M."/>
            <person name="Hardie R.A."/>
            <person name="Woodbridge P."/>
            <person name="Tindall E.A."/>
            <person name="Bertelsen M.F."/>
            <person name="Dixon D."/>
            <person name="Pyecroft S."/>
            <person name="Helgen K.M."/>
            <person name="Lesk A.M."/>
            <person name="Pringle T.H."/>
            <person name="Patterson N."/>
            <person name="Zhang Y."/>
            <person name="Kreiss A."/>
            <person name="Woods G.M."/>
            <person name="Jones M.E."/>
            <person name="Schuster S.C."/>
        </authorList>
    </citation>
    <scope>NUCLEOTIDE SEQUENCE [LARGE SCALE GENOMIC DNA]</scope>
</reference>
<accession>A0A7N4PXN8</accession>
<protein>
    <recommendedName>
        <fullName evidence="4">Metallothionein</fullName>
    </recommendedName>
</protein>
<keyword evidence="3" id="KW-1185">Reference proteome</keyword>
<evidence type="ECO:0000313" key="3">
    <source>
        <dbReference type="Proteomes" id="UP000007648"/>
    </source>
</evidence>
<sequence length="123" mass="13328">CLPSWDLLTCCCSTGNSCTSAGFCQGKECKCASCKKSRCCSAEDPQVVPEQDCKGSGAEKCSCCPRSHHSLLVINRTVCTIIGIPGVESYVCVFSSKKCGHTFSDENKLSEQRKYKEGKKIAR</sequence>